<dbReference type="Proteomes" id="UP000011731">
    <property type="component" value="Unassembled WGS sequence"/>
</dbReference>
<comment type="caution">
    <text evidence="1">The sequence shown here is derived from an EMBL/GenBank/DDBJ whole genome shotgun (WGS) entry which is preliminary data.</text>
</comment>
<organism evidence="1 2">
    <name type="scientific">Rhodococcus ruber BKS 20-38</name>
    <dbReference type="NCBI Taxonomy" id="1278076"/>
    <lineage>
        <taxon>Bacteria</taxon>
        <taxon>Bacillati</taxon>
        <taxon>Actinomycetota</taxon>
        <taxon>Actinomycetes</taxon>
        <taxon>Mycobacteriales</taxon>
        <taxon>Nocardiaceae</taxon>
        <taxon>Rhodococcus</taxon>
    </lineage>
</organism>
<reference evidence="1 2" key="1">
    <citation type="journal article" date="2013" name="Genome Announc.">
        <title>Draft Genome Sequence of Rhodococcus ruber Strain BKS 20-38.</title>
        <authorList>
            <person name="Bala M."/>
            <person name="Kumar S."/>
            <person name="Raghava G.P."/>
            <person name="Mayilraj S."/>
        </authorList>
    </citation>
    <scope>NUCLEOTIDE SEQUENCE [LARGE SCALE GENOMIC DNA]</scope>
    <source>
        <strain evidence="1 2">BKS 20-38</strain>
    </source>
</reference>
<sequence length="211" mass="22370">MKPPKNDAEWARGMQRRVEQVEHPSSTRIGPWVLSSEQESGDLIASHVNGGAVKLAQKPEGEGEADAVSSGWSHIKVSRQTSQTMSRGTHTPVAWDSVDSQSSDWSATPGSSTFVIPQNGVWLINYRLYFGALADVLVESFVIIDGSPRSANRTVSASAEPMLSCTEVFTLNEGAEIVCTAGKAGSGTFTIGPYVGGSAMTSLSLTRLPIG</sequence>
<dbReference type="EMBL" id="AOEX01000093">
    <property type="protein sequence ID" value="EME53726.1"/>
    <property type="molecule type" value="Genomic_DNA"/>
</dbReference>
<protein>
    <submittedName>
        <fullName evidence="1">Uncharacterized protein</fullName>
    </submittedName>
</protein>
<keyword evidence="2" id="KW-1185">Reference proteome</keyword>
<dbReference type="InterPro" id="IPR008983">
    <property type="entry name" value="Tumour_necrosis_fac-like_dom"/>
</dbReference>
<dbReference type="PATRIC" id="fig|1278076.4.peg.4884"/>
<proteinExistence type="predicted"/>
<evidence type="ECO:0000313" key="1">
    <source>
        <dbReference type="EMBL" id="EME53726.1"/>
    </source>
</evidence>
<dbReference type="AlphaFoldDB" id="M2WYA9"/>
<accession>M2WYA9</accession>
<dbReference type="Gene3D" id="2.60.120.40">
    <property type="match status" value="1"/>
</dbReference>
<name>M2WYA9_9NOCA</name>
<gene>
    <name evidence="1" type="ORF">G352_23841</name>
</gene>
<evidence type="ECO:0000313" key="2">
    <source>
        <dbReference type="Proteomes" id="UP000011731"/>
    </source>
</evidence>